<dbReference type="VEuPathDB" id="FungiDB:PYU1_G014434"/>
<evidence type="ECO:0000256" key="3">
    <source>
        <dbReference type="SAM" id="MobiDB-lite"/>
    </source>
</evidence>
<dbReference type="PANTHER" id="PTHR10161">
    <property type="entry name" value="TARTRATE-RESISTANT ACID PHOSPHATASE TYPE 5"/>
    <property type="match status" value="1"/>
</dbReference>
<dbReference type="EnsemblProtists" id="PYU1_T014465">
    <property type="protein sequence ID" value="PYU1_T014465"/>
    <property type="gene ID" value="PYU1_G014434"/>
</dbReference>
<organism evidence="6 7">
    <name type="scientific">Globisporangium ultimum (strain ATCC 200006 / CBS 805.95 / DAOM BR144)</name>
    <name type="common">Pythium ultimum</name>
    <dbReference type="NCBI Taxonomy" id="431595"/>
    <lineage>
        <taxon>Eukaryota</taxon>
        <taxon>Sar</taxon>
        <taxon>Stramenopiles</taxon>
        <taxon>Oomycota</taxon>
        <taxon>Peronosporomycetes</taxon>
        <taxon>Pythiales</taxon>
        <taxon>Pythiaceae</taxon>
        <taxon>Globisporangium</taxon>
    </lineage>
</organism>
<dbReference type="EMBL" id="GL376589">
    <property type="status" value="NOT_ANNOTATED_CDS"/>
    <property type="molecule type" value="Genomic_DNA"/>
</dbReference>
<evidence type="ECO:0000256" key="1">
    <source>
        <dbReference type="ARBA" id="ARBA00022729"/>
    </source>
</evidence>
<dbReference type="InterPro" id="IPR029052">
    <property type="entry name" value="Metallo-depent_PP-like"/>
</dbReference>
<dbReference type="eggNOG" id="KOG2679">
    <property type="taxonomic scope" value="Eukaryota"/>
</dbReference>
<evidence type="ECO:0000259" key="5">
    <source>
        <dbReference type="Pfam" id="PF00149"/>
    </source>
</evidence>
<reference evidence="6" key="3">
    <citation type="submission" date="2015-02" db="UniProtKB">
        <authorList>
            <consortium name="EnsemblProtists"/>
        </authorList>
    </citation>
    <scope>IDENTIFICATION</scope>
    <source>
        <strain evidence="6">DAOM BR144</strain>
    </source>
</reference>
<keyword evidence="7" id="KW-1185">Reference proteome</keyword>
<evidence type="ECO:0000313" key="6">
    <source>
        <dbReference type="EnsemblProtists" id="PYU1_T014465"/>
    </source>
</evidence>
<evidence type="ECO:0000256" key="4">
    <source>
        <dbReference type="SAM" id="SignalP"/>
    </source>
</evidence>
<dbReference type="InParanoid" id="K3XB66"/>
<keyword evidence="2" id="KW-0378">Hydrolase</keyword>
<proteinExistence type="predicted"/>
<dbReference type="FunCoup" id="K3XB66">
    <property type="interactions" value="1"/>
</dbReference>
<feature type="chain" id="PRO_5003873063" description="Calcineurin-like phosphoesterase domain-containing protein" evidence="4">
    <location>
        <begin position="25"/>
        <end position="423"/>
    </location>
</feature>
<dbReference type="SUPFAM" id="SSF56300">
    <property type="entry name" value="Metallo-dependent phosphatases"/>
    <property type="match status" value="1"/>
</dbReference>
<dbReference type="InterPro" id="IPR004843">
    <property type="entry name" value="Calcineurin-like_PHP"/>
</dbReference>
<dbReference type="GO" id="GO:0016787">
    <property type="term" value="F:hydrolase activity"/>
    <property type="evidence" value="ECO:0007669"/>
    <property type="project" value="UniProtKB-KW"/>
</dbReference>
<name>K3XB66_GLOUD</name>
<dbReference type="Proteomes" id="UP000019132">
    <property type="component" value="Unassembled WGS sequence"/>
</dbReference>
<reference evidence="7" key="1">
    <citation type="journal article" date="2010" name="Genome Biol.">
        <title>Genome sequence of the necrotrophic plant pathogen Pythium ultimum reveals original pathogenicity mechanisms and effector repertoire.</title>
        <authorList>
            <person name="Levesque C.A."/>
            <person name="Brouwer H."/>
            <person name="Cano L."/>
            <person name="Hamilton J.P."/>
            <person name="Holt C."/>
            <person name="Huitema E."/>
            <person name="Raffaele S."/>
            <person name="Robideau G.P."/>
            <person name="Thines M."/>
            <person name="Win J."/>
            <person name="Zerillo M.M."/>
            <person name="Beakes G.W."/>
            <person name="Boore J.L."/>
            <person name="Busam D."/>
            <person name="Dumas B."/>
            <person name="Ferriera S."/>
            <person name="Fuerstenberg S.I."/>
            <person name="Gachon C.M."/>
            <person name="Gaulin E."/>
            <person name="Govers F."/>
            <person name="Grenville-Briggs L."/>
            <person name="Horner N."/>
            <person name="Hostetler J."/>
            <person name="Jiang R.H."/>
            <person name="Johnson J."/>
            <person name="Krajaejun T."/>
            <person name="Lin H."/>
            <person name="Meijer H.J."/>
            <person name="Moore B."/>
            <person name="Morris P."/>
            <person name="Phuntmart V."/>
            <person name="Puiu D."/>
            <person name="Shetty J."/>
            <person name="Stajich J.E."/>
            <person name="Tripathy S."/>
            <person name="Wawra S."/>
            <person name="van West P."/>
            <person name="Whitty B.R."/>
            <person name="Coutinho P.M."/>
            <person name="Henrissat B."/>
            <person name="Martin F."/>
            <person name="Thomas P.D."/>
            <person name="Tyler B.M."/>
            <person name="De Vries R.P."/>
            <person name="Kamoun S."/>
            <person name="Yandell M."/>
            <person name="Tisserat N."/>
            <person name="Buell C.R."/>
        </authorList>
    </citation>
    <scope>NUCLEOTIDE SEQUENCE</scope>
    <source>
        <strain evidence="7">DAOM:BR144</strain>
    </source>
</reference>
<dbReference type="PANTHER" id="PTHR10161:SF14">
    <property type="entry name" value="TARTRATE-RESISTANT ACID PHOSPHATASE TYPE 5"/>
    <property type="match status" value="1"/>
</dbReference>
<dbReference type="AlphaFoldDB" id="K3XB66"/>
<dbReference type="HOGENOM" id="CLU_043332_4_0_1"/>
<feature type="signal peptide" evidence="4">
    <location>
        <begin position="1"/>
        <end position="24"/>
    </location>
</feature>
<feature type="compositionally biased region" description="Polar residues" evidence="3">
    <location>
        <begin position="33"/>
        <end position="50"/>
    </location>
</feature>
<dbReference type="Pfam" id="PF00149">
    <property type="entry name" value="Metallophos"/>
    <property type="match status" value="1"/>
</dbReference>
<sequence>MTRLNVLCRFVIFVAAVTVTTIAADTLAPTLPQASSTLRGSTNDIQSNDIANEPNRLEGFDKAVEKLASFFKVLTTGTAEQKAGFEGTAKDLAFAYNVPLVASPTDKSTATTTAFTTAANQAEQASRCTLTINATNTQSLTLNCNSDKIRFVGIGDWGEKTATSAINAVRDGILAESANIDFVLNAGDNFYTLGVSSTSDSQWTNSWYNRYQIGTKLIVPWFSILGNHDHYGNAQAQIDFTKSTKPGAKYWVMPDEFFSADVVAASGKKMKMVFTDTITIAASDLDWVTTQVQDPTAEFVLALGYYHIYSQGGRGDNSDSNMQKLNNIWKASPKVKAYICGHEHDMQLLRANNIDYSLIGGGGRAVDFGEASPGTKAEKLYYARNYGYAVYEVDIAQRTMKIMYNIYNKSGFKVETKVFTRVY</sequence>
<dbReference type="Gene3D" id="3.60.21.10">
    <property type="match status" value="1"/>
</dbReference>
<accession>K3XB66</accession>
<feature type="domain" description="Calcineurin-like phosphoesterase" evidence="5">
    <location>
        <begin position="149"/>
        <end position="345"/>
    </location>
</feature>
<feature type="region of interest" description="Disordered" evidence="3">
    <location>
        <begin position="33"/>
        <end position="52"/>
    </location>
</feature>
<evidence type="ECO:0000256" key="2">
    <source>
        <dbReference type="ARBA" id="ARBA00022801"/>
    </source>
</evidence>
<reference evidence="7" key="2">
    <citation type="submission" date="2010-04" db="EMBL/GenBank/DDBJ databases">
        <authorList>
            <person name="Buell R."/>
            <person name="Hamilton J."/>
            <person name="Hostetler J."/>
        </authorList>
    </citation>
    <scope>NUCLEOTIDE SEQUENCE [LARGE SCALE GENOMIC DNA]</scope>
    <source>
        <strain evidence="7">DAOM:BR144</strain>
    </source>
</reference>
<dbReference type="InterPro" id="IPR051558">
    <property type="entry name" value="Metallophosphoesterase_PAP"/>
</dbReference>
<evidence type="ECO:0000313" key="7">
    <source>
        <dbReference type="Proteomes" id="UP000019132"/>
    </source>
</evidence>
<keyword evidence="1 4" id="KW-0732">Signal</keyword>
<protein>
    <recommendedName>
        <fullName evidence="5">Calcineurin-like phosphoesterase domain-containing protein</fullName>
    </recommendedName>
</protein>
<dbReference type="STRING" id="431595.K3XB66"/>